<name>A0A8X6LVT3_TRICU</name>
<keyword evidence="2" id="KW-1185">Reference proteome</keyword>
<evidence type="ECO:0000313" key="1">
    <source>
        <dbReference type="EMBL" id="GFR22512.1"/>
    </source>
</evidence>
<reference evidence="1" key="1">
    <citation type="submission" date="2020-07" db="EMBL/GenBank/DDBJ databases">
        <title>Multicomponent nature underlies the extraordinary mechanical properties of spider dragline silk.</title>
        <authorList>
            <person name="Kono N."/>
            <person name="Nakamura H."/>
            <person name="Mori M."/>
            <person name="Yoshida Y."/>
            <person name="Ohtoshi R."/>
            <person name="Malay A.D."/>
            <person name="Moran D.A.P."/>
            <person name="Tomita M."/>
            <person name="Numata K."/>
            <person name="Arakawa K."/>
        </authorList>
    </citation>
    <scope>NUCLEOTIDE SEQUENCE</scope>
</reference>
<proteinExistence type="predicted"/>
<sequence>KVVDKNRQLKYGTVSGCRCSLWQELGEPCFQMALDHNLPRVVGVEAFRVKTRHDFLAAHLHRINVLPSPESQLCGYGSMNAEHLRTCSALDRQKQHLQGQHVT</sequence>
<evidence type="ECO:0000313" key="2">
    <source>
        <dbReference type="Proteomes" id="UP000887116"/>
    </source>
</evidence>
<organism evidence="1 2">
    <name type="scientific">Trichonephila clavata</name>
    <name type="common">Joro spider</name>
    <name type="synonym">Nephila clavata</name>
    <dbReference type="NCBI Taxonomy" id="2740835"/>
    <lineage>
        <taxon>Eukaryota</taxon>
        <taxon>Metazoa</taxon>
        <taxon>Ecdysozoa</taxon>
        <taxon>Arthropoda</taxon>
        <taxon>Chelicerata</taxon>
        <taxon>Arachnida</taxon>
        <taxon>Araneae</taxon>
        <taxon>Araneomorphae</taxon>
        <taxon>Entelegynae</taxon>
        <taxon>Araneoidea</taxon>
        <taxon>Nephilidae</taxon>
        <taxon>Trichonephila</taxon>
    </lineage>
</organism>
<dbReference type="AlphaFoldDB" id="A0A8X6LVT3"/>
<comment type="caution">
    <text evidence="1">The sequence shown here is derived from an EMBL/GenBank/DDBJ whole genome shotgun (WGS) entry which is preliminary data.</text>
</comment>
<dbReference type="EMBL" id="BMAO01028167">
    <property type="protein sequence ID" value="GFR22512.1"/>
    <property type="molecule type" value="Genomic_DNA"/>
</dbReference>
<accession>A0A8X6LVT3</accession>
<dbReference type="Proteomes" id="UP000887116">
    <property type="component" value="Unassembled WGS sequence"/>
</dbReference>
<feature type="non-terminal residue" evidence="1">
    <location>
        <position position="1"/>
    </location>
</feature>
<gene>
    <name evidence="1" type="ORF">TNCT_225971</name>
</gene>
<protein>
    <submittedName>
        <fullName evidence="1">Uncharacterized protein</fullName>
    </submittedName>
</protein>